<dbReference type="KEGG" id="mur:EQY75_08715"/>
<keyword evidence="1" id="KW-1133">Transmembrane helix</keyword>
<feature type="transmembrane region" description="Helical" evidence="1">
    <location>
        <begin position="37"/>
        <end position="54"/>
    </location>
</feature>
<evidence type="ECO:0000313" key="3">
    <source>
        <dbReference type="Proteomes" id="UP000290889"/>
    </source>
</evidence>
<reference evidence="2 3" key="1">
    <citation type="submission" date="2019-01" db="EMBL/GenBank/DDBJ databases">
        <title>Muriicola soli sp. nov., isolated from soil.</title>
        <authorList>
            <person name="Kang H.J."/>
            <person name="Kim S.B."/>
        </authorList>
    </citation>
    <scope>NUCLEOTIDE SEQUENCE [LARGE SCALE GENOMIC DNA]</scope>
    <source>
        <strain evidence="2 3">MMS17-SY002</strain>
    </source>
</reference>
<proteinExistence type="predicted"/>
<dbReference type="EMBL" id="CP035544">
    <property type="protein sequence ID" value="QBA64600.1"/>
    <property type="molecule type" value="Genomic_DNA"/>
</dbReference>
<organism evidence="2 3">
    <name type="scientific">Muriicola soli</name>
    <dbReference type="NCBI Taxonomy" id="2507538"/>
    <lineage>
        <taxon>Bacteria</taxon>
        <taxon>Pseudomonadati</taxon>
        <taxon>Bacteroidota</taxon>
        <taxon>Flavobacteriia</taxon>
        <taxon>Flavobacteriales</taxon>
        <taxon>Flavobacteriaceae</taxon>
        <taxon>Muriicola</taxon>
    </lineage>
</organism>
<evidence type="ECO:0000313" key="2">
    <source>
        <dbReference type="EMBL" id="QBA64600.1"/>
    </source>
</evidence>
<accession>A0A411EAY4</accession>
<keyword evidence="1" id="KW-0812">Transmembrane</keyword>
<dbReference type="RefSeq" id="WP_129605013.1">
    <property type="nucleotide sequence ID" value="NZ_CP035544.1"/>
</dbReference>
<protein>
    <submittedName>
        <fullName evidence="2">Uncharacterized protein</fullName>
    </submittedName>
</protein>
<gene>
    <name evidence="2" type="ORF">EQY75_08715</name>
</gene>
<dbReference type="Proteomes" id="UP000290889">
    <property type="component" value="Chromosome"/>
</dbReference>
<dbReference type="AlphaFoldDB" id="A0A411EAY4"/>
<keyword evidence="3" id="KW-1185">Reference proteome</keyword>
<keyword evidence="1" id="KW-0472">Membrane</keyword>
<feature type="transmembrane region" description="Helical" evidence="1">
    <location>
        <begin position="12"/>
        <end position="31"/>
    </location>
</feature>
<evidence type="ECO:0000256" key="1">
    <source>
        <dbReference type="SAM" id="Phobius"/>
    </source>
</evidence>
<name>A0A411EAY4_9FLAO</name>
<dbReference type="OrthoDB" id="1452529at2"/>
<sequence length="130" mass="15111">MKFYFSRKYLRRNLIFCVPFFLILGFQLFSGRLSSDSLLFLLAALVPLMAYFLWRKYPFAIIEGDVLSKNPIVPKRINLKEVLHIEKYAGNYIFRSANDKLTLDTAIICPADLLALNAELHRRSMVFSEV</sequence>